<dbReference type="InterPro" id="IPR000387">
    <property type="entry name" value="Tyr_Pase_dom"/>
</dbReference>
<evidence type="ECO:0000313" key="5">
    <source>
        <dbReference type="Proteomes" id="UP000548978"/>
    </source>
</evidence>
<dbReference type="GO" id="GO:0016791">
    <property type="term" value="F:phosphatase activity"/>
    <property type="evidence" value="ECO:0007669"/>
    <property type="project" value="UniProtKB-ARBA"/>
</dbReference>
<sequence length="183" mass="19648">MEIHWIPQDTPGSLGISRRPPGGEAMEAVLVANLGYVDRVVTLLEPEEVERLDIVREAEVCAAHGVAFDNLPVPDHDIPADVPAFDRLVKKLRKQLLAGERMVIHCNAGLGRAPTLACCLLIAGGLHPDEAVLKVGAARGRTVPEMDSQYAFIHAFAERQAAGAARRSKSKKTGSVSPRCLSS</sequence>
<accession>A0A7W9A362</accession>
<evidence type="ECO:0000313" key="4">
    <source>
        <dbReference type="EMBL" id="MBB5660358.1"/>
    </source>
</evidence>
<proteinExistence type="predicted"/>
<dbReference type="Gene3D" id="3.90.190.10">
    <property type="entry name" value="Protein tyrosine phosphatase superfamily"/>
    <property type="match status" value="1"/>
</dbReference>
<dbReference type="AlphaFoldDB" id="A0A7W9A362"/>
<dbReference type="Proteomes" id="UP000548978">
    <property type="component" value="Unassembled WGS sequence"/>
</dbReference>
<organism evidence="4 5">
    <name type="scientific">Brevundimonas halotolerans</name>
    <dbReference type="NCBI Taxonomy" id="69670"/>
    <lineage>
        <taxon>Bacteria</taxon>
        <taxon>Pseudomonadati</taxon>
        <taxon>Pseudomonadota</taxon>
        <taxon>Alphaproteobacteria</taxon>
        <taxon>Caulobacterales</taxon>
        <taxon>Caulobacteraceae</taxon>
        <taxon>Brevundimonas</taxon>
    </lineage>
</organism>
<comment type="caution">
    <text evidence="4">The sequence shown here is derived from an EMBL/GenBank/DDBJ whole genome shotgun (WGS) entry which is preliminary data.</text>
</comment>
<dbReference type="OrthoDB" id="9806482at2"/>
<evidence type="ECO:0000259" key="3">
    <source>
        <dbReference type="PROSITE" id="PS50056"/>
    </source>
</evidence>
<name>A0A7W9A362_9CAUL</name>
<dbReference type="PROSITE" id="PS50056">
    <property type="entry name" value="TYR_PHOSPHATASE_2"/>
    <property type="match status" value="1"/>
</dbReference>
<dbReference type="SUPFAM" id="SSF52799">
    <property type="entry name" value="(Phosphotyrosine protein) phosphatases II"/>
    <property type="match status" value="1"/>
</dbReference>
<dbReference type="EMBL" id="JACIJB010000003">
    <property type="protein sequence ID" value="MBB5660358.1"/>
    <property type="molecule type" value="Genomic_DNA"/>
</dbReference>
<evidence type="ECO:0000256" key="1">
    <source>
        <dbReference type="ARBA" id="ARBA00022801"/>
    </source>
</evidence>
<feature type="domain" description="Tyrosine specific protein phosphatases" evidence="3">
    <location>
        <begin position="83"/>
        <end position="150"/>
    </location>
</feature>
<keyword evidence="1" id="KW-0378">Hydrolase</keyword>
<reference evidence="4 5" key="1">
    <citation type="submission" date="2020-08" db="EMBL/GenBank/DDBJ databases">
        <title>Genomic Encyclopedia of Type Strains, Phase IV (KMG-IV): sequencing the most valuable type-strain genomes for metagenomic binning, comparative biology and taxonomic classification.</title>
        <authorList>
            <person name="Goeker M."/>
        </authorList>
    </citation>
    <scope>NUCLEOTIDE SEQUENCE [LARGE SCALE GENOMIC DNA]</scope>
    <source>
        <strain evidence="4 5">DSM 24448</strain>
    </source>
</reference>
<dbReference type="Pfam" id="PF22784">
    <property type="entry name" value="PTP-SAK"/>
    <property type="match status" value="1"/>
</dbReference>
<dbReference type="InterPro" id="IPR029021">
    <property type="entry name" value="Prot-tyrosine_phosphatase-like"/>
</dbReference>
<protein>
    <submittedName>
        <fullName evidence="4">Protein-tyrosine phosphatase</fullName>
    </submittedName>
</protein>
<keyword evidence="5" id="KW-1185">Reference proteome</keyword>
<dbReference type="InterPro" id="IPR050561">
    <property type="entry name" value="PTP"/>
</dbReference>
<dbReference type="RefSeq" id="WP_123288152.1">
    <property type="nucleotide sequence ID" value="NZ_JACIJB010000003.1"/>
</dbReference>
<feature type="compositionally biased region" description="Polar residues" evidence="2">
    <location>
        <begin position="173"/>
        <end position="183"/>
    </location>
</feature>
<evidence type="ECO:0000256" key="2">
    <source>
        <dbReference type="SAM" id="MobiDB-lite"/>
    </source>
</evidence>
<feature type="region of interest" description="Disordered" evidence="2">
    <location>
        <begin position="164"/>
        <end position="183"/>
    </location>
</feature>
<dbReference type="PANTHER" id="PTHR23339">
    <property type="entry name" value="TYROSINE SPECIFIC PROTEIN PHOSPHATASE AND DUAL SPECIFICITY PROTEIN PHOSPHATASE"/>
    <property type="match status" value="1"/>
</dbReference>
<gene>
    <name evidence="4" type="ORF">FHS65_001103</name>
</gene>
<dbReference type="InterPro" id="IPR057023">
    <property type="entry name" value="PTP-SAK"/>
</dbReference>